<dbReference type="GO" id="GO:0008379">
    <property type="term" value="F:thioredoxin peroxidase activity"/>
    <property type="evidence" value="ECO:0007669"/>
    <property type="project" value="TreeGrafter"/>
</dbReference>
<dbReference type="PIRSF" id="PIRSF000239">
    <property type="entry name" value="AHPC"/>
    <property type="match status" value="1"/>
</dbReference>
<dbReference type="PROSITE" id="PS51352">
    <property type="entry name" value="THIOREDOXIN_2"/>
    <property type="match status" value="1"/>
</dbReference>
<evidence type="ECO:0000256" key="9">
    <source>
        <dbReference type="ARBA" id="ARBA00023157"/>
    </source>
</evidence>
<dbReference type="RefSeq" id="WP_011612653.1">
    <property type="nucleotide sequence ID" value="NC_008312.1"/>
</dbReference>
<comment type="catalytic activity">
    <reaction evidence="14">
        <text>a hydroperoxide + [thioredoxin]-dithiol = an alcohol + [thioredoxin]-disulfide + H2O</text>
        <dbReference type="Rhea" id="RHEA:62620"/>
        <dbReference type="Rhea" id="RHEA-COMP:10698"/>
        <dbReference type="Rhea" id="RHEA-COMP:10700"/>
        <dbReference type="ChEBI" id="CHEBI:15377"/>
        <dbReference type="ChEBI" id="CHEBI:29950"/>
        <dbReference type="ChEBI" id="CHEBI:30879"/>
        <dbReference type="ChEBI" id="CHEBI:35924"/>
        <dbReference type="ChEBI" id="CHEBI:50058"/>
        <dbReference type="EC" id="1.11.1.24"/>
    </reaction>
</comment>
<accession>Q10ZL7</accession>
<keyword evidence="9" id="KW-1015">Disulfide bond</keyword>
<evidence type="ECO:0000256" key="1">
    <source>
        <dbReference type="ARBA" id="ARBA00003330"/>
    </source>
</evidence>
<keyword evidence="6" id="KW-0809">Transit peptide</keyword>
<dbReference type="InterPro" id="IPR036249">
    <property type="entry name" value="Thioredoxin-like_sf"/>
</dbReference>
<dbReference type="PeroxiBase" id="4312">
    <property type="entry name" value="TeBCP01"/>
</dbReference>
<comment type="function">
    <text evidence="1">Thiol-specific peroxidase that catalyzes the reduction of hydrogen peroxide and organic hydroperoxides to water and alcohols, respectively. Plays a role in cell protection against oxidative stress by detoxifying peroxides and as sensor of hydrogen peroxide-mediated signaling events.</text>
</comment>
<evidence type="ECO:0000259" key="17">
    <source>
        <dbReference type="PROSITE" id="PS51352"/>
    </source>
</evidence>
<evidence type="ECO:0000256" key="5">
    <source>
        <dbReference type="ARBA" id="ARBA00022862"/>
    </source>
</evidence>
<evidence type="ECO:0000313" key="18">
    <source>
        <dbReference type="EMBL" id="ABG52307.1"/>
    </source>
</evidence>
<dbReference type="eggNOG" id="COG1225">
    <property type="taxonomic scope" value="Bacteria"/>
</dbReference>
<dbReference type="SUPFAM" id="SSF52833">
    <property type="entry name" value="Thioredoxin-like"/>
    <property type="match status" value="1"/>
</dbReference>
<gene>
    <name evidence="18" type="ordered locus">Tery_3182</name>
</gene>
<comment type="subunit">
    <text evidence="2">Monomer.</text>
</comment>
<dbReference type="CDD" id="cd03017">
    <property type="entry name" value="PRX_BCP"/>
    <property type="match status" value="1"/>
</dbReference>
<keyword evidence="10" id="KW-0676">Redox-active center</keyword>
<dbReference type="HOGENOM" id="CLU_042529_14_2_3"/>
<proteinExistence type="inferred from homology"/>
<organism evidence="18">
    <name type="scientific">Trichodesmium erythraeum (strain IMS101)</name>
    <dbReference type="NCBI Taxonomy" id="203124"/>
    <lineage>
        <taxon>Bacteria</taxon>
        <taxon>Bacillati</taxon>
        <taxon>Cyanobacteriota</taxon>
        <taxon>Cyanophyceae</taxon>
        <taxon>Oscillatoriophycideae</taxon>
        <taxon>Oscillatoriales</taxon>
        <taxon>Microcoleaceae</taxon>
        <taxon>Trichodesmium</taxon>
    </lineage>
</organism>
<evidence type="ECO:0000256" key="6">
    <source>
        <dbReference type="ARBA" id="ARBA00022946"/>
    </source>
</evidence>
<dbReference type="InterPro" id="IPR024706">
    <property type="entry name" value="Peroxiredoxin_AhpC-typ"/>
</dbReference>
<comment type="similarity">
    <text evidence="12">Belongs to the peroxiredoxin family. BCP/PrxQ subfamily.</text>
</comment>
<evidence type="ECO:0000256" key="8">
    <source>
        <dbReference type="ARBA" id="ARBA00023078"/>
    </source>
</evidence>
<keyword evidence="4" id="KW-0575">Peroxidase</keyword>
<protein>
    <recommendedName>
        <fullName evidence="3">thioredoxin-dependent peroxiredoxin</fullName>
        <ecNumber evidence="3">1.11.1.24</ecNumber>
    </recommendedName>
    <alternativeName>
        <fullName evidence="13">Bacterioferritin comigratory protein</fullName>
    </alternativeName>
    <alternativeName>
        <fullName evidence="11">Thioredoxin peroxidase</fullName>
    </alternativeName>
</protein>
<dbReference type="InterPro" id="IPR050924">
    <property type="entry name" value="Peroxiredoxin_BCP/PrxQ"/>
</dbReference>
<evidence type="ECO:0000256" key="7">
    <source>
        <dbReference type="ARBA" id="ARBA00023002"/>
    </source>
</evidence>
<feature type="active site" description="Cysteine sulfenic acid (-SOH) intermediate; for peroxidase activity" evidence="16">
    <location>
        <position position="46"/>
    </location>
</feature>
<dbReference type="GO" id="GO:0005737">
    <property type="term" value="C:cytoplasm"/>
    <property type="evidence" value="ECO:0007669"/>
    <property type="project" value="TreeGrafter"/>
</dbReference>
<dbReference type="PANTHER" id="PTHR42801">
    <property type="entry name" value="THIOREDOXIN-DEPENDENT PEROXIDE REDUCTASE"/>
    <property type="match status" value="1"/>
</dbReference>
<keyword evidence="8" id="KW-0793">Thylakoid</keyword>
<keyword evidence="7" id="KW-0560">Oxidoreductase</keyword>
<comment type="subcellular location">
    <subcellularLocation>
        <location evidence="15">Thylakoid</location>
    </subcellularLocation>
</comment>
<evidence type="ECO:0000256" key="14">
    <source>
        <dbReference type="ARBA" id="ARBA00049091"/>
    </source>
</evidence>
<name>Q10ZL7_TRIEI</name>
<dbReference type="PANTHER" id="PTHR42801:SF4">
    <property type="entry name" value="AHPC_TSA FAMILY PROTEIN"/>
    <property type="match status" value="1"/>
</dbReference>
<sequence>MKIQVGDQAPEFTLPSQEGTEVSLSDFRGKKNVVLYFYPKDDTPGCKIQACTFRDQYTIFKNVDAEIIGISGDSKQSHKQFSTKYSLPFTLLCDTDNKVRQLYDVPPTLWILPGRATYVIDKEGIIRYICDSTFDFEVHSKEALKALRKLRVTV</sequence>
<evidence type="ECO:0000256" key="2">
    <source>
        <dbReference type="ARBA" id="ARBA00011245"/>
    </source>
</evidence>
<dbReference type="GO" id="GO:0045454">
    <property type="term" value="P:cell redox homeostasis"/>
    <property type="evidence" value="ECO:0007669"/>
    <property type="project" value="TreeGrafter"/>
</dbReference>
<dbReference type="Gene3D" id="3.40.30.10">
    <property type="entry name" value="Glutaredoxin"/>
    <property type="match status" value="1"/>
</dbReference>
<dbReference type="InterPro" id="IPR000866">
    <property type="entry name" value="AhpC/TSA"/>
</dbReference>
<evidence type="ECO:0000256" key="3">
    <source>
        <dbReference type="ARBA" id="ARBA00013017"/>
    </source>
</evidence>
<evidence type="ECO:0000256" key="15">
    <source>
        <dbReference type="ARBA" id="ARBA00060385"/>
    </source>
</evidence>
<evidence type="ECO:0000256" key="4">
    <source>
        <dbReference type="ARBA" id="ARBA00022559"/>
    </source>
</evidence>
<evidence type="ECO:0000256" key="12">
    <source>
        <dbReference type="ARBA" id="ARBA00038489"/>
    </source>
</evidence>
<evidence type="ECO:0000256" key="10">
    <source>
        <dbReference type="ARBA" id="ARBA00023284"/>
    </source>
</evidence>
<evidence type="ECO:0000256" key="11">
    <source>
        <dbReference type="ARBA" id="ARBA00032824"/>
    </source>
</evidence>
<reference evidence="18" key="1">
    <citation type="submission" date="2006-06" db="EMBL/GenBank/DDBJ databases">
        <title>Complete sequence of Trichodesmium erythraeum IMS101.</title>
        <authorList>
            <consortium name="US DOE Joint Genome Institute"/>
            <person name="Copeland A."/>
            <person name="Lucas S."/>
            <person name="Lapidus A."/>
            <person name="Barry K."/>
            <person name="Detter J.C."/>
            <person name="Glavina del Rio T."/>
            <person name="Hammon N."/>
            <person name="Israni S."/>
            <person name="Dalin E."/>
            <person name="Tice H."/>
            <person name="Pitluck S."/>
            <person name="Kiss H."/>
            <person name="Munk A.C."/>
            <person name="Brettin T."/>
            <person name="Bruce D."/>
            <person name="Han C."/>
            <person name="Tapia R."/>
            <person name="Gilna P."/>
            <person name="Schmutz J."/>
            <person name="Larimer F."/>
            <person name="Land M."/>
            <person name="Hauser L."/>
            <person name="Kyrpides N."/>
            <person name="Kim E."/>
            <person name="Richardson P."/>
        </authorList>
    </citation>
    <scope>NUCLEOTIDE SEQUENCE [LARGE SCALE GENOMIC DNA]</scope>
    <source>
        <strain evidence="18">IMS101</strain>
    </source>
</reference>
<dbReference type="AlphaFoldDB" id="Q10ZL7"/>
<evidence type="ECO:0000256" key="16">
    <source>
        <dbReference type="PIRSR" id="PIRSR000239-1"/>
    </source>
</evidence>
<dbReference type="EMBL" id="CP000393">
    <property type="protein sequence ID" value="ABG52307.1"/>
    <property type="molecule type" value="Genomic_DNA"/>
</dbReference>
<dbReference type="KEGG" id="ter:Tery_3182"/>
<dbReference type="GO" id="GO:0009579">
    <property type="term" value="C:thylakoid"/>
    <property type="evidence" value="ECO:0007669"/>
    <property type="project" value="UniProtKB-SubCell"/>
</dbReference>
<dbReference type="EC" id="1.11.1.24" evidence="3"/>
<dbReference type="InterPro" id="IPR013766">
    <property type="entry name" value="Thioredoxin_domain"/>
</dbReference>
<dbReference type="FunFam" id="3.40.30.10:FF:000122">
    <property type="entry name" value="Peroxiredoxin Q chloroplastic"/>
    <property type="match status" value="1"/>
</dbReference>
<keyword evidence="5" id="KW-0049">Antioxidant</keyword>
<dbReference type="OrthoDB" id="9801080at2"/>
<dbReference type="Pfam" id="PF00578">
    <property type="entry name" value="AhpC-TSA"/>
    <property type="match status" value="1"/>
</dbReference>
<dbReference type="GO" id="GO:0034599">
    <property type="term" value="P:cellular response to oxidative stress"/>
    <property type="evidence" value="ECO:0007669"/>
    <property type="project" value="TreeGrafter"/>
</dbReference>
<feature type="domain" description="Thioredoxin" evidence="17">
    <location>
        <begin position="3"/>
        <end position="152"/>
    </location>
</feature>
<evidence type="ECO:0000256" key="13">
    <source>
        <dbReference type="ARBA" id="ARBA00041373"/>
    </source>
</evidence>